<feature type="domain" description="TauD/TfdA-like" evidence="6">
    <location>
        <begin position="17"/>
        <end position="278"/>
    </location>
</feature>
<evidence type="ECO:0000256" key="4">
    <source>
        <dbReference type="ARBA" id="ARBA00023002"/>
    </source>
</evidence>
<dbReference type="PANTHER" id="PTHR30468:SF1">
    <property type="entry name" value="ALPHA-KETOGLUTARATE-DEPENDENT SULFONATE DIOXYGENASE"/>
    <property type="match status" value="1"/>
</dbReference>
<dbReference type="InterPro" id="IPR042098">
    <property type="entry name" value="TauD-like_sf"/>
</dbReference>
<dbReference type="GO" id="GO:0005737">
    <property type="term" value="C:cytoplasm"/>
    <property type="evidence" value="ECO:0007669"/>
    <property type="project" value="TreeGrafter"/>
</dbReference>
<evidence type="ECO:0000313" key="8">
    <source>
        <dbReference type="Proteomes" id="UP000286100"/>
    </source>
</evidence>
<dbReference type="Gene3D" id="3.60.130.10">
    <property type="entry name" value="Clavaminate synthase-like"/>
    <property type="match status" value="1"/>
</dbReference>
<organism evidence="7 8">
    <name type="scientific">Sphingomonas cavernae</name>
    <dbReference type="NCBI Taxonomy" id="2320861"/>
    <lineage>
        <taxon>Bacteria</taxon>
        <taxon>Pseudomonadati</taxon>
        <taxon>Pseudomonadota</taxon>
        <taxon>Alphaproteobacteria</taxon>
        <taxon>Sphingomonadales</taxon>
        <taxon>Sphingomonadaceae</taxon>
        <taxon>Sphingomonas</taxon>
    </lineage>
</organism>
<dbReference type="GO" id="GO:0016706">
    <property type="term" value="F:2-oxoglutarate-dependent dioxygenase activity"/>
    <property type="evidence" value="ECO:0007669"/>
    <property type="project" value="UniProtKB-ARBA"/>
</dbReference>
<evidence type="ECO:0000256" key="3">
    <source>
        <dbReference type="ARBA" id="ARBA00022964"/>
    </source>
</evidence>
<reference evidence="7 8" key="1">
    <citation type="submission" date="2018-09" db="EMBL/GenBank/DDBJ databases">
        <authorList>
            <person name="Zhu H."/>
        </authorList>
    </citation>
    <scope>NUCLEOTIDE SEQUENCE [LARGE SCALE GENOMIC DNA]</scope>
    <source>
        <strain evidence="7 8">K2R01-6</strain>
    </source>
</reference>
<keyword evidence="2" id="KW-0479">Metal-binding</keyword>
<protein>
    <submittedName>
        <fullName evidence="7">Taurine dioxygenase</fullName>
    </submittedName>
</protein>
<sequence length="291" mass="33096">MTIHERNFEIDDSLFDVTPLQPSLGALITGIDLAEPLDDVRLAGLQAALLRYRVLFFRDQHITREQHIAFGAAFGELEVHPVFSHPDYPEILPLVSRDFVGKYRQTTDSNWHADTTFREAPSAASILRAHVSPSLGGDTVFANAVAAYETLDDETKERIDGLTAIHDPSVFIQFLDTEEKKQALLSQYPPVEHPVVRIHPETGEKVLYVNSVFTRRIVGLDAEESNALLLRLFDQVKRPEFQVRWSWRPGSIAFWDNRATQHYAVPDYNEPRHMERVTVIGDRPLGPDFDL</sequence>
<evidence type="ECO:0000313" key="7">
    <source>
        <dbReference type="EMBL" id="RJF85810.1"/>
    </source>
</evidence>
<keyword evidence="5" id="KW-0408">Iron</keyword>
<dbReference type="InterPro" id="IPR051323">
    <property type="entry name" value="AtsK-like"/>
</dbReference>
<name>A0A418W708_9SPHN</name>
<comment type="caution">
    <text evidence="7">The sequence shown here is derived from an EMBL/GenBank/DDBJ whole genome shotgun (WGS) entry which is preliminary data.</text>
</comment>
<dbReference type="InterPro" id="IPR003819">
    <property type="entry name" value="TauD/TfdA-like"/>
</dbReference>
<keyword evidence="8" id="KW-1185">Reference proteome</keyword>
<evidence type="ECO:0000256" key="5">
    <source>
        <dbReference type="ARBA" id="ARBA00023004"/>
    </source>
</evidence>
<proteinExistence type="inferred from homology"/>
<keyword evidence="3 7" id="KW-0223">Dioxygenase</keyword>
<comment type="similarity">
    <text evidence="1">Belongs to the TfdA dioxygenase family.</text>
</comment>
<dbReference type="RefSeq" id="WP_119764919.1">
    <property type="nucleotide sequence ID" value="NZ_QYUM01000004.1"/>
</dbReference>
<dbReference type="OrthoDB" id="7209371at2"/>
<evidence type="ECO:0000259" key="6">
    <source>
        <dbReference type="Pfam" id="PF02668"/>
    </source>
</evidence>
<accession>A0A418W708</accession>
<evidence type="ECO:0000256" key="2">
    <source>
        <dbReference type="ARBA" id="ARBA00022723"/>
    </source>
</evidence>
<dbReference type="Pfam" id="PF02668">
    <property type="entry name" value="TauD"/>
    <property type="match status" value="1"/>
</dbReference>
<gene>
    <name evidence="7" type="ORF">D3876_18215</name>
</gene>
<evidence type="ECO:0000256" key="1">
    <source>
        <dbReference type="ARBA" id="ARBA00005896"/>
    </source>
</evidence>
<dbReference type="SUPFAM" id="SSF51197">
    <property type="entry name" value="Clavaminate synthase-like"/>
    <property type="match status" value="1"/>
</dbReference>
<dbReference type="AlphaFoldDB" id="A0A418W708"/>
<dbReference type="EMBL" id="QYUM01000004">
    <property type="protein sequence ID" value="RJF85810.1"/>
    <property type="molecule type" value="Genomic_DNA"/>
</dbReference>
<dbReference type="GO" id="GO:0046872">
    <property type="term" value="F:metal ion binding"/>
    <property type="evidence" value="ECO:0007669"/>
    <property type="project" value="UniProtKB-KW"/>
</dbReference>
<dbReference type="PANTHER" id="PTHR30468">
    <property type="entry name" value="ALPHA-KETOGLUTARATE-DEPENDENT SULFONATE DIOXYGENASE"/>
    <property type="match status" value="1"/>
</dbReference>
<keyword evidence="4" id="KW-0560">Oxidoreductase</keyword>
<dbReference type="Proteomes" id="UP000286100">
    <property type="component" value="Unassembled WGS sequence"/>
</dbReference>